<dbReference type="AlphaFoldDB" id="A0A9P6EFJ8"/>
<evidence type="ECO:0000313" key="2">
    <source>
        <dbReference type="EMBL" id="KAF9528089.1"/>
    </source>
</evidence>
<comment type="caution">
    <text evidence="2">The sequence shown here is derived from an EMBL/GenBank/DDBJ whole genome shotgun (WGS) entry which is preliminary data.</text>
</comment>
<name>A0A9P6EFJ8_9AGAR</name>
<keyword evidence="3" id="KW-1185">Reference proteome</keyword>
<protein>
    <submittedName>
        <fullName evidence="2">Uncharacterized protein</fullName>
    </submittedName>
</protein>
<gene>
    <name evidence="2" type="ORF">CPB83DRAFT_883688</name>
</gene>
<sequence>MARLQRGYNLVLELTHGRAGCPSGKLQGLTWDIDMTRLSEILDESVITIAKQAFRLIDSKSVGMNGLAWTTRECATSDVSQHGNLEGSESKKHGLKHQKRGRAWRRMATAIASGVEAIQRMDGVKGKKRRKRRSGRWVFVGIIERGECGDAGPLKVEGGIGGFGKVTAARSLVEVWRYELAV</sequence>
<reference evidence="2" key="1">
    <citation type="submission" date="2020-11" db="EMBL/GenBank/DDBJ databases">
        <authorList>
            <consortium name="DOE Joint Genome Institute"/>
            <person name="Ahrendt S."/>
            <person name="Riley R."/>
            <person name="Andreopoulos W."/>
            <person name="Labutti K."/>
            <person name="Pangilinan J."/>
            <person name="Ruiz-Duenas F.J."/>
            <person name="Barrasa J.M."/>
            <person name="Sanchez-Garcia M."/>
            <person name="Camarero S."/>
            <person name="Miyauchi S."/>
            <person name="Serrano A."/>
            <person name="Linde D."/>
            <person name="Babiker R."/>
            <person name="Drula E."/>
            <person name="Ayuso-Fernandez I."/>
            <person name="Pacheco R."/>
            <person name="Padilla G."/>
            <person name="Ferreira P."/>
            <person name="Barriuso J."/>
            <person name="Kellner H."/>
            <person name="Castanera R."/>
            <person name="Alfaro M."/>
            <person name="Ramirez L."/>
            <person name="Pisabarro A.G."/>
            <person name="Kuo A."/>
            <person name="Tritt A."/>
            <person name="Lipzen A."/>
            <person name="He G."/>
            <person name="Yan M."/>
            <person name="Ng V."/>
            <person name="Cullen D."/>
            <person name="Martin F."/>
            <person name="Rosso M.-N."/>
            <person name="Henrissat B."/>
            <person name="Hibbett D."/>
            <person name="Martinez A.T."/>
            <person name="Grigoriev I.V."/>
        </authorList>
    </citation>
    <scope>NUCLEOTIDE SEQUENCE</scope>
    <source>
        <strain evidence="2">CBS 506.95</strain>
    </source>
</reference>
<dbReference type="EMBL" id="MU157855">
    <property type="protein sequence ID" value="KAF9528089.1"/>
    <property type="molecule type" value="Genomic_DNA"/>
</dbReference>
<dbReference type="Proteomes" id="UP000807306">
    <property type="component" value="Unassembled WGS sequence"/>
</dbReference>
<accession>A0A9P6EFJ8</accession>
<evidence type="ECO:0000313" key="3">
    <source>
        <dbReference type="Proteomes" id="UP000807306"/>
    </source>
</evidence>
<evidence type="ECO:0000256" key="1">
    <source>
        <dbReference type="SAM" id="MobiDB-lite"/>
    </source>
</evidence>
<feature type="region of interest" description="Disordered" evidence="1">
    <location>
        <begin position="80"/>
        <end position="99"/>
    </location>
</feature>
<organism evidence="2 3">
    <name type="scientific">Crepidotus variabilis</name>
    <dbReference type="NCBI Taxonomy" id="179855"/>
    <lineage>
        <taxon>Eukaryota</taxon>
        <taxon>Fungi</taxon>
        <taxon>Dikarya</taxon>
        <taxon>Basidiomycota</taxon>
        <taxon>Agaricomycotina</taxon>
        <taxon>Agaricomycetes</taxon>
        <taxon>Agaricomycetidae</taxon>
        <taxon>Agaricales</taxon>
        <taxon>Agaricineae</taxon>
        <taxon>Crepidotaceae</taxon>
        <taxon>Crepidotus</taxon>
    </lineage>
</organism>
<proteinExistence type="predicted"/>